<sequence length="340" mass="37643">MSDIMFDTSGSSETCKDTLENNKHKLFVKKRRFLERMGCLNKKQNEQNHRQRNTHHRPPPPCHDGASRSSQPGAVRISSACSQNSHSKSSYHKPSSEHATCSDPQLASSAGSSSSLTITVNPGQNTATSTQGEQARPIRTVAVSSPIPGSLDLCNPLKYLAMDCEMVGTGPKGHIGELARCSIVSYNGDVVYDRYIKPTNPVTDYRTRWSGISWHQLVMAVPFLHAKKEILKILAGKVVIGHAIQNDFKSLGYSHPAVLTRDTSRIPLLNRKAGFPEKEVASLKRLTKALFNRNIQTGKNGHSSVEDAKATMELYKVVEVDWERTLASKLQSQREFSETE</sequence>
<protein>
    <submittedName>
        <fullName evidence="1">Uncharacterized protein</fullName>
    </submittedName>
</protein>
<organism evidence="1 2">
    <name type="scientific">Dallia pectoralis</name>
    <name type="common">Alaska blackfish</name>
    <dbReference type="NCBI Taxonomy" id="75939"/>
    <lineage>
        <taxon>Eukaryota</taxon>
        <taxon>Metazoa</taxon>
        <taxon>Chordata</taxon>
        <taxon>Craniata</taxon>
        <taxon>Vertebrata</taxon>
        <taxon>Euteleostomi</taxon>
        <taxon>Actinopterygii</taxon>
        <taxon>Neopterygii</taxon>
        <taxon>Teleostei</taxon>
        <taxon>Protacanthopterygii</taxon>
        <taxon>Esociformes</taxon>
        <taxon>Umbridae</taxon>
        <taxon>Dallia</taxon>
    </lineage>
</organism>
<evidence type="ECO:0000313" key="1">
    <source>
        <dbReference type="EMBL" id="KAJ7985562.1"/>
    </source>
</evidence>
<reference evidence="1" key="1">
    <citation type="submission" date="2021-05" db="EMBL/GenBank/DDBJ databases">
        <authorList>
            <person name="Pan Q."/>
            <person name="Jouanno E."/>
            <person name="Zahm M."/>
            <person name="Klopp C."/>
            <person name="Cabau C."/>
            <person name="Louis A."/>
            <person name="Berthelot C."/>
            <person name="Parey E."/>
            <person name="Roest Crollius H."/>
            <person name="Montfort J."/>
            <person name="Robinson-Rechavi M."/>
            <person name="Bouchez O."/>
            <person name="Lampietro C."/>
            <person name="Lopez Roques C."/>
            <person name="Donnadieu C."/>
            <person name="Postlethwait J."/>
            <person name="Bobe J."/>
            <person name="Dillon D."/>
            <person name="Chandos A."/>
            <person name="von Hippel F."/>
            <person name="Guiguen Y."/>
        </authorList>
    </citation>
    <scope>NUCLEOTIDE SEQUENCE</scope>
    <source>
        <strain evidence="1">YG-Jan2019</strain>
    </source>
</reference>
<comment type="caution">
    <text evidence="1">The sequence shown here is derived from an EMBL/GenBank/DDBJ whole genome shotgun (WGS) entry which is preliminary data.</text>
</comment>
<proteinExistence type="predicted"/>
<keyword evidence="2" id="KW-1185">Reference proteome</keyword>
<accession>A0ACC2F2I3</accession>
<evidence type="ECO:0000313" key="2">
    <source>
        <dbReference type="Proteomes" id="UP001157502"/>
    </source>
</evidence>
<gene>
    <name evidence="1" type="ORF">DPEC_G00353370</name>
</gene>
<dbReference type="EMBL" id="CM055763">
    <property type="protein sequence ID" value="KAJ7985562.1"/>
    <property type="molecule type" value="Genomic_DNA"/>
</dbReference>
<dbReference type="Proteomes" id="UP001157502">
    <property type="component" value="Chromosome 36"/>
</dbReference>
<name>A0ACC2F2I3_DALPE</name>